<evidence type="ECO:0000313" key="2">
    <source>
        <dbReference type="Proteomes" id="UP000248857"/>
    </source>
</evidence>
<dbReference type="EMBL" id="PQWO01000007">
    <property type="protein sequence ID" value="PZD73123.1"/>
    <property type="molecule type" value="Genomic_DNA"/>
</dbReference>
<dbReference type="AlphaFoldDB" id="A0A2W1JHT3"/>
<proteinExistence type="predicted"/>
<dbReference type="OrthoDB" id="4869430at2"/>
<gene>
    <name evidence="1" type="ORF">C1752_02793</name>
</gene>
<dbReference type="RefSeq" id="WP_110986492.1">
    <property type="nucleotide sequence ID" value="NZ_CAWNWM010000007.1"/>
</dbReference>
<dbReference type="Proteomes" id="UP000248857">
    <property type="component" value="Unassembled WGS sequence"/>
</dbReference>
<evidence type="ECO:0000313" key="1">
    <source>
        <dbReference type="EMBL" id="PZD73123.1"/>
    </source>
</evidence>
<comment type="caution">
    <text evidence="1">The sequence shown here is derived from an EMBL/GenBank/DDBJ whole genome shotgun (WGS) entry which is preliminary data.</text>
</comment>
<protein>
    <submittedName>
        <fullName evidence="1">Uncharacterized protein</fullName>
    </submittedName>
</protein>
<accession>A0A2W1JHT3</accession>
<name>A0A2W1JHT3_9CYAN</name>
<organism evidence="1 2">
    <name type="scientific">Acaryochloris thomasi RCC1774</name>
    <dbReference type="NCBI Taxonomy" id="1764569"/>
    <lineage>
        <taxon>Bacteria</taxon>
        <taxon>Bacillati</taxon>
        <taxon>Cyanobacteriota</taxon>
        <taxon>Cyanophyceae</taxon>
        <taxon>Acaryochloridales</taxon>
        <taxon>Acaryochloridaceae</taxon>
        <taxon>Acaryochloris</taxon>
        <taxon>Acaryochloris thomasi</taxon>
    </lineage>
</organism>
<keyword evidence="2" id="KW-1185">Reference proteome</keyword>
<sequence length="78" mass="8592">MSMQIEGTLKYQNIGVGAWSLVSSDETYELYQAPEALQLAEGAQVTVTGQVREDIMTLAMIGPVLEVEDYQILKEPEA</sequence>
<reference evidence="1 2" key="1">
    <citation type="journal article" date="2018" name="Sci. Rep.">
        <title>A novel species of the marine cyanobacterium Acaryochloris with a unique pigment content and lifestyle.</title>
        <authorList>
            <person name="Partensky F."/>
            <person name="Six C."/>
            <person name="Ratin M."/>
            <person name="Garczarek L."/>
            <person name="Vaulot D."/>
            <person name="Probert I."/>
            <person name="Calteau A."/>
            <person name="Gourvil P."/>
            <person name="Marie D."/>
            <person name="Grebert T."/>
            <person name="Bouchier C."/>
            <person name="Le Panse S."/>
            <person name="Gachenot M."/>
            <person name="Rodriguez F."/>
            <person name="Garrido J.L."/>
        </authorList>
    </citation>
    <scope>NUCLEOTIDE SEQUENCE [LARGE SCALE GENOMIC DNA]</scope>
    <source>
        <strain evidence="1 2">RCC1774</strain>
    </source>
</reference>